<name>A0A0C3QMR4_9AGAM</name>
<evidence type="ECO:0000313" key="1">
    <source>
        <dbReference type="EMBL" id="KIO34305.1"/>
    </source>
</evidence>
<dbReference type="AlphaFoldDB" id="A0A0C3QMR4"/>
<dbReference type="Proteomes" id="UP000054248">
    <property type="component" value="Unassembled WGS sequence"/>
</dbReference>
<sequence length="53" mass="5896">MYSASACLWRRLGGTGQTVGDSITLASPFQLPWHSEIPMLPVLSNCRLSVRYK</sequence>
<organism evidence="1 2">
    <name type="scientific">Tulasnella calospora MUT 4182</name>
    <dbReference type="NCBI Taxonomy" id="1051891"/>
    <lineage>
        <taxon>Eukaryota</taxon>
        <taxon>Fungi</taxon>
        <taxon>Dikarya</taxon>
        <taxon>Basidiomycota</taxon>
        <taxon>Agaricomycotina</taxon>
        <taxon>Agaricomycetes</taxon>
        <taxon>Cantharellales</taxon>
        <taxon>Tulasnellaceae</taxon>
        <taxon>Tulasnella</taxon>
    </lineage>
</organism>
<reference evidence="1 2" key="1">
    <citation type="submission" date="2014-04" db="EMBL/GenBank/DDBJ databases">
        <authorList>
            <consortium name="DOE Joint Genome Institute"/>
            <person name="Kuo A."/>
            <person name="Girlanda M."/>
            <person name="Perotto S."/>
            <person name="Kohler A."/>
            <person name="Nagy L.G."/>
            <person name="Floudas D."/>
            <person name="Copeland A."/>
            <person name="Barry K.W."/>
            <person name="Cichocki N."/>
            <person name="Veneault-Fourrey C."/>
            <person name="LaButti K."/>
            <person name="Lindquist E.A."/>
            <person name="Lipzen A."/>
            <person name="Lundell T."/>
            <person name="Morin E."/>
            <person name="Murat C."/>
            <person name="Sun H."/>
            <person name="Tunlid A."/>
            <person name="Henrissat B."/>
            <person name="Grigoriev I.V."/>
            <person name="Hibbett D.S."/>
            <person name="Martin F."/>
            <person name="Nordberg H.P."/>
            <person name="Cantor M.N."/>
            <person name="Hua S.X."/>
        </authorList>
    </citation>
    <scope>NUCLEOTIDE SEQUENCE [LARGE SCALE GENOMIC DNA]</scope>
    <source>
        <strain evidence="1 2">MUT 4182</strain>
    </source>
</reference>
<protein>
    <submittedName>
        <fullName evidence="1">Uncharacterized protein</fullName>
    </submittedName>
</protein>
<proteinExistence type="predicted"/>
<gene>
    <name evidence="1" type="ORF">M407DRAFT_240635</name>
</gene>
<dbReference type="EMBL" id="KN822943">
    <property type="protein sequence ID" value="KIO34305.1"/>
    <property type="molecule type" value="Genomic_DNA"/>
</dbReference>
<dbReference type="HOGENOM" id="CLU_3070408_0_0_1"/>
<reference evidence="2" key="2">
    <citation type="submission" date="2015-01" db="EMBL/GenBank/DDBJ databases">
        <title>Evolutionary Origins and Diversification of the Mycorrhizal Mutualists.</title>
        <authorList>
            <consortium name="DOE Joint Genome Institute"/>
            <consortium name="Mycorrhizal Genomics Consortium"/>
            <person name="Kohler A."/>
            <person name="Kuo A."/>
            <person name="Nagy L.G."/>
            <person name="Floudas D."/>
            <person name="Copeland A."/>
            <person name="Barry K.W."/>
            <person name="Cichocki N."/>
            <person name="Veneault-Fourrey C."/>
            <person name="LaButti K."/>
            <person name="Lindquist E.A."/>
            <person name="Lipzen A."/>
            <person name="Lundell T."/>
            <person name="Morin E."/>
            <person name="Murat C."/>
            <person name="Riley R."/>
            <person name="Ohm R."/>
            <person name="Sun H."/>
            <person name="Tunlid A."/>
            <person name="Henrissat B."/>
            <person name="Grigoriev I.V."/>
            <person name="Hibbett D.S."/>
            <person name="Martin F."/>
        </authorList>
    </citation>
    <scope>NUCLEOTIDE SEQUENCE [LARGE SCALE GENOMIC DNA]</scope>
    <source>
        <strain evidence="2">MUT 4182</strain>
    </source>
</reference>
<keyword evidence="2" id="KW-1185">Reference proteome</keyword>
<evidence type="ECO:0000313" key="2">
    <source>
        <dbReference type="Proteomes" id="UP000054248"/>
    </source>
</evidence>
<accession>A0A0C3QMR4</accession>